<keyword evidence="5" id="KW-1185">Reference proteome</keyword>
<accession>A0A1I8JN01</accession>
<dbReference type="GO" id="GO:0046872">
    <property type="term" value="F:metal ion binding"/>
    <property type="evidence" value="ECO:0007669"/>
    <property type="project" value="UniProtKB-KW"/>
</dbReference>
<dbReference type="InterPro" id="IPR002073">
    <property type="entry name" value="PDEase_catalytic_dom"/>
</dbReference>
<sequence length="679" mass="73836">MANNDAAPATLQLLAACKLKLHQLLELVQLDRGWQGGDRAIPDALGRLLEKVFLDRSRGRSFGELDEETLQQASGRATAAHRRRREIVPYDDGEAQDAENAKKTHNITSAYRRDVVANGRASQRWLCLSFTLPDTARPPVGSPRNLRLLQEAAVPGTRPRRRAGGDATAPQPPPVPIGAPALAYLEAASPGVGFLIPSALPDLTGDRPVRNMGCTCSTSSTLSTSSACRWRLWRRSWTWWSPGISGTATRTTNCTHSGADVAQSCCYIVAHGTAGDWLSDVELLALTARTWALVYNDRSVLESHHVSAVFRRMQEAKCNPLKGLAQPEYRQFRSLVIDMVLATTCVRHEGRDPVPGELPRVDILAYVAARGRHQPPRQKSWSLHQRWTSQLNEEFFAQGDREKQLGPAVRCATARRTMVASSQVRSGGIGDPHPAGVPDEGVEVSDIVRGGQLVHPLGWPMVFVPRLVEVRAEGDVMLRGLLSYAQKGQVRHGRAALLYSVQLFSVELSYPSAHGLTSAPIAGWTTPEQQVGVFTEEPGADLLDASRAGELEGSGSACSRAAVGRARSTTKGGRAVVQVSQEMDTRLGFVLKAKDDAALGVSNRLDFDVEGVVFPEEVINHAIDASIWAVVSVPASAARTQILNFGSVAPLWRHARRCPREARGLVRTSLPSLQVVMRL</sequence>
<dbReference type="Gene3D" id="1.10.1300.10">
    <property type="entry name" value="3'5'-cyclic nucleotide phosphodiesterase, catalytic domain"/>
    <property type="match status" value="2"/>
</dbReference>
<evidence type="ECO:0000256" key="1">
    <source>
        <dbReference type="ARBA" id="ARBA00022723"/>
    </source>
</evidence>
<feature type="domain" description="PDEase" evidence="4">
    <location>
        <begin position="292"/>
        <end position="406"/>
    </location>
</feature>
<dbReference type="GO" id="GO:0004114">
    <property type="term" value="F:3',5'-cyclic-nucleotide phosphodiesterase activity"/>
    <property type="evidence" value="ECO:0007669"/>
    <property type="project" value="InterPro"/>
</dbReference>
<dbReference type="Proteomes" id="UP000095280">
    <property type="component" value="Unplaced"/>
</dbReference>
<dbReference type="PANTHER" id="PTHR11347">
    <property type="entry name" value="CYCLIC NUCLEOTIDE PHOSPHODIESTERASE"/>
    <property type="match status" value="1"/>
</dbReference>
<evidence type="ECO:0000256" key="2">
    <source>
        <dbReference type="ARBA" id="ARBA00022801"/>
    </source>
</evidence>
<evidence type="ECO:0000313" key="5">
    <source>
        <dbReference type="Proteomes" id="UP000095280"/>
    </source>
</evidence>
<evidence type="ECO:0000313" key="6">
    <source>
        <dbReference type="WBParaSite" id="snap_masked-unitig_21295-processed-gene-0.1-mRNA-1"/>
    </source>
</evidence>
<dbReference type="GO" id="GO:0007165">
    <property type="term" value="P:signal transduction"/>
    <property type="evidence" value="ECO:0007669"/>
    <property type="project" value="InterPro"/>
</dbReference>
<evidence type="ECO:0000259" key="4">
    <source>
        <dbReference type="PROSITE" id="PS51845"/>
    </source>
</evidence>
<reference evidence="6" key="1">
    <citation type="submission" date="2016-11" db="UniProtKB">
        <authorList>
            <consortium name="WormBaseParasite"/>
        </authorList>
    </citation>
    <scope>IDENTIFICATION</scope>
</reference>
<protein>
    <submittedName>
        <fullName evidence="6">PDEase domain-containing protein</fullName>
    </submittedName>
</protein>
<dbReference type="WBParaSite" id="snap_masked-unitig_21295-processed-gene-0.1-mRNA-1">
    <property type="protein sequence ID" value="snap_masked-unitig_21295-processed-gene-0.1-mRNA-1"/>
    <property type="gene ID" value="snap_masked-unitig_21295-processed-gene-0.1"/>
</dbReference>
<dbReference type="AlphaFoldDB" id="A0A1I8JN01"/>
<proteinExistence type="predicted"/>
<organism evidence="5 6">
    <name type="scientific">Macrostomum lignano</name>
    <dbReference type="NCBI Taxonomy" id="282301"/>
    <lineage>
        <taxon>Eukaryota</taxon>
        <taxon>Metazoa</taxon>
        <taxon>Spiralia</taxon>
        <taxon>Lophotrochozoa</taxon>
        <taxon>Platyhelminthes</taxon>
        <taxon>Rhabditophora</taxon>
        <taxon>Macrostomorpha</taxon>
        <taxon>Macrostomida</taxon>
        <taxon>Macrostomidae</taxon>
        <taxon>Macrostomum</taxon>
    </lineage>
</organism>
<keyword evidence="1" id="KW-0479">Metal-binding</keyword>
<dbReference type="PROSITE" id="PS51845">
    <property type="entry name" value="PDEASE_I_2"/>
    <property type="match status" value="1"/>
</dbReference>
<keyword evidence="2" id="KW-0378">Hydrolase</keyword>
<evidence type="ECO:0000256" key="3">
    <source>
        <dbReference type="SAM" id="MobiDB-lite"/>
    </source>
</evidence>
<name>A0A1I8JN01_9PLAT</name>
<dbReference type="Pfam" id="PF00233">
    <property type="entry name" value="PDEase_I"/>
    <property type="match status" value="2"/>
</dbReference>
<dbReference type="SUPFAM" id="SSF109604">
    <property type="entry name" value="HD-domain/PDEase-like"/>
    <property type="match status" value="1"/>
</dbReference>
<dbReference type="InterPro" id="IPR036971">
    <property type="entry name" value="PDEase_catalytic_dom_sf"/>
</dbReference>
<feature type="region of interest" description="Disordered" evidence="3">
    <location>
        <begin position="153"/>
        <end position="174"/>
    </location>
</feature>